<keyword evidence="3" id="KW-1185">Reference proteome</keyword>
<accession>A0A9L0KCN0</accession>
<dbReference type="GeneTree" id="ENSGT00390000010038"/>
<reference evidence="2" key="2">
    <citation type="submission" date="2025-08" db="UniProtKB">
        <authorList>
            <consortium name="Ensembl"/>
        </authorList>
    </citation>
    <scope>IDENTIFICATION</scope>
</reference>
<dbReference type="PROSITE" id="PS50096">
    <property type="entry name" value="IQ"/>
    <property type="match status" value="1"/>
</dbReference>
<reference evidence="2" key="3">
    <citation type="submission" date="2025-09" db="UniProtKB">
        <authorList>
            <consortium name="Ensembl"/>
        </authorList>
    </citation>
    <scope>IDENTIFICATION</scope>
</reference>
<dbReference type="AlphaFoldDB" id="A0A9L0KCN0"/>
<dbReference type="SMART" id="SM00015">
    <property type="entry name" value="IQ"/>
    <property type="match status" value="1"/>
</dbReference>
<dbReference type="InterPro" id="IPR000048">
    <property type="entry name" value="IQ_motif_EF-hand-BS"/>
</dbReference>
<evidence type="ECO:0000313" key="3">
    <source>
        <dbReference type="Proteomes" id="UP000694387"/>
    </source>
</evidence>
<dbReference type="RefSeq" id="XP_070360972.1">
    <property type="nucleotide sequence ID" value="XM_070504871.1"/>
</dbReference>
<dbReference type="CTD" id="285423"/>
<organism evidence="2 3">
    <name type="scientific">Equus asinus</name>
    <name type="common">Donkey</name>
    <name type="synonym">Equus africanus asinus</name>
    <dbReference type="NCBI Taxonomy" id="9793"/>
    <lineage>
        <taxon>Eukaryota</taxon>
        <taxon>Metazoa</taxon>
        <taxon>Chordata</taxon>
        <taxon>Craniata</taxon>
        <taxon>Vertebrata</taxon>
        <taxon>Euteleostomi</taxon>
        <taxon>Mammalia</taxon>
        <taxon>Eutheria</taxon>
        <taxon>Laurasiatheria</taxon>
        <taxon>Perissodactyla</taxon>
        <taxon>Equidae</taxon>
        <taxon>Equus</taxon>
    </lineage>
</organism>
<name>A0A9L0KCN0_EQUAS</name>
<feature type="compositionally biased region" description="Basic and acidic residues" evidence="1">
    <location>
        <begin position="233"/>
        <end position="243"/>
    </location>
</feature>
<proteinExistence type="predicted"/>
<gene>
    <name evidence="2" type="primary">IQCM</name>
</gene>
<evidence type="ECO:0000256" key="1">
    <source>
        <dbReference type="SAM" id="MobiDB-lite"/>
    </source>
</evidence>
<dbReference type="Proteomes" id="UP000694387">
    <property type="component" value="Chromosome 3"/>
</dbReference>
<reference evidence="2 3" key="1">
    <citation type="journal article" date="2020" name="Nat. Commun.">
        <title>Donkey genomes provide new insights into domestication and selection for coat color.</title>
        <authorList>
            <person name="Wang"/>
            <person name="C."/>
            <person name="Li"/>
            <person name="H."/>
            <person name="Guo"/>
            <person name="Y."/>
            <person name="Huang"/>
            <person name="J."/>
            <person name="Sun"/>
            <person name="Y."/>
            <person name="Min"/>
            <person name="J."/>
            <person name="Wang"/>
            <person name="J."/>
            <person name="Fang"/>
            <person name="X."/>
            <person name="Zhao"/>
            <person name="Z."/>
            <person name="Wang"/>
            <person name="S."/>
            <person name="Zhang"/>
            <person name="Y."/>
            <person name="Liu"/>
            <person name="Q."/>
            <person name="Jiang"/>
            <person name="Q."/>
            <person name="Wang"/>
            <person name="X."/>
            <person name="Guo"/>
            <person name="Y."/>
            <person name="Yang"/>
            <person name="C."/>
            <person name="Wang"/>
            <person name="Y."/>
            <person name="Tian"/>
            <person name="F."/>
            <person name="Zhuang"/>
            <person name="G."/>
            <person name="Fan"/>
            <person name="Y."/>
            <person name="Gao"/>
            <person name="Q."/>
            <person name="Li"/>
            <person name="Y."/>
            <person name="Ju"/>
            <person name="Z."/>
            <person name="Li"/>
            <person name="J."/>
            <person name="Li"/>
            <person name="R."/>
            <person name="Hou"/>
            <person name="M."/>
            <person name="Yang"/>
            <person name="G."/>
            <person name="Liu"/>
            <person name="G."/>
            <person name="Liu"/>
            <person name="W."/>
            <person name="Guo"/>
            <person name="J."/>
            <person name="Pan"/>
            <person name="S."/>
            <person name="Fan"/>
            <person name="G."/>
            <person name="Zhang"/>
            <person name="W."/>
            <person name="Zhang"/>
            <person name="R."/>
            <person name="Yu"/>
            <person name="J."/>
            <person name="Zhang"/>
            <person name="X."/>
            <person name="Yin"/>
            <person name="Q."/>
            <person name="Ji"/>
            <person name="C."/>
            <person name="Jin"/>
            <person name="Y."/>
            <person name="Yue"/>
            <person name="G."/>
            <person name="Liu"/>
            <person name="M."/>
            <person name="Xu"/>
            <person name="J."/>
            <person name="Liu"/>
            <person name="S."/>
            <person name="Jordana"/>
            <person name="J."/>
            <person name="Noce"/>
            <person name="A."/>
            <person name="Amills"/>
            <person name="M."/>
            <person name="Wu"/>
            <person name="D.D."/>
            <person name="Li"/>
            <person name="S."/>
            <person name="Zhou"/>
            <person name="X. and Zhong"/>
            <person name="J."/>
        </authorList>
    </citation>
    <scope>NUCLEOTIDE SEQUENCE [LARGE SCALE GENOMIC DNA]</scope>
</reference>
<dbReference type="PANTHER" id="PTHR35978:SF1">
    <property type="entry name" value="IQ DOMAIN-CONTAINING PROTEIN M"/>
    <property type="match status" value="1"/>
</dbReference>
<dbReference type="PANTHER" id="PTHR35978">
    <property type="entry name" value="IQ DOMAIN-CONTAINING PROTEIN M"/>
    <property type="match status" value="1"/>
</dbReference>
<evidence type="ECO:0000313" key="2">
    <source>
        <dbReference type="Ensembl" id="ENSEASP00005062559.1"/>
    </source>
</evidence>
<sequence>MATAGALPGKAECPMLEITKQDFFEEAQALIAHHKKINENKVQGTSINVFRNKHQKPKSGKFIPLEIKKKETFDVVEKLQRAHKSICFPKDLSKSEHLEEPPRQPSLKEPRIFNVKEKYKKPVDLIAKEQVKLGKIVTNIESVSKKMEKEKQHHGKSRMLDASYAFPMIKHGMLLRPMTSSSVGLLEENDKTFYDWRGIMSTKSSRLPGDSSLPVVSGSSTVFRDYCSKSLLKKEQSPVKPEPKPQPGPESILNKSDKLDNKVKRIGPHIEIFQVFRERNKFIINKKFVKMVTIMQAYVRGWLERKRLRRIMIKALYHGPNLRAVINMYCRLIHRIRYRLGLWRTRQIINLSEIEEWMDRKKYYETMFAKREDWQVLDRSELLQYFNDCGHFPTQQQVDDVWGLVHREDHEKYSEVIKKFQAVEMLFTLYPPQGAHVHSNKRLKSTWLRPIVNGEEGYKYIVSGHPILKRANIRIVGKIVSRSIRERKMRQHYLS</sequence>
<protein>
    <submittedName>
        <fullName evidence="2">IQ motif containing M</fullName>
    </submittedName>
</protein>
<dbReference type="Ensembl" id="ENSEAST00005067216.1">
    <property type="protein sequence ID" value="ENSEASP00005062559.1"/>
    <property type="gene ID" value="ENSEASG00005028644.1"/>
</dbReference>
<dbReference type="GeneID" id="123284513"/>
<feature type="region of interest" description="Disordered" evidence="1">
    <location>
        <begin position="233"/>
        <end position="257"/>
    </location>
</feature>